<gene>
    <name evidence="7" type="ORF">Q5761_01815</name>
</gene>
<dbReference type="Gene3D" id="1.20.58.80">
    <property type="entry name" value="Phosphotransferase system, lactose/cellobiose-type IIA subunit"/>
    <property type="match status" value="1"/>
</dbReference>
<dbReference type="InterPro" id="IPR003188">
    <property type="entry name" value="PTS_IIA_lac/cel"/>
</dbReference>
<dbReference type="Proteomes" id="UP001304683">
    <property type="component" value="Chromosome"/>
</dbReference>
<reference evidence="7 8" key="1">
    <citation type="submission" date="2023-08" db="EMBL/GenBank/DDBJ databases">
        <title>Genome sequence of Thermaerobacter compostii strain Ins1, a spore-forming filamentous bacterium isolated from a deep geothermal reservoir.</title>
        <authorList>
            <person name="Bregnard D."/>
            <person name="Gonzalez D."/>
            <person name="Junier P."/>
        </authorList>
    </citation>
    <scope>NUCLEOTIDE SEQUENCE [LARGE SCALE GENOMIC DNA]</scope>
    <source>
        <strain evidence="7 8">Ins1</strain>
    </source>
</reference>
<evidence type="ECO:0000313" key="8">
    <source>
        <dbReference type="Proteomes" id="UP001304683"/>
    </source>
</evidence>
<dbReference type="RefSeq" id="WP_318750961.1">
    <property type="nucleotide sequence ID" value="NZ_CP132508.1"/>
</dbReference>
<organism evidence="7 8">
    <name type="scientific">Thermaerobacter composti</name>
    <dbReference type="NCBI Taxonomy" id="554949"/>
    <lineage>
        <taxon>Bacteria</taxon>
        <taxon>Bacillati</taxon>
        <taxon>Bacillota</taxon>
        <taxon>Clostridia</taxon>
        <taxon>Eubacteriales</taxon>
        <taxon>Clostridiales Family XVII. Incertae Sedis</taxon>
        <taxon>Thermaerobacter</taxon>
    </lineage>
</organism>
<evidence type="ECO:0000313" key="7">
    <source>
        <dbReference type="EMBL" id="WPD19429.1"/>
    </source>
</evidence>
<dbReference type="SUPFAM" id="SSF46973">
    <property type="entry name" value="Enzyme IIa from lactose specific PTS, IIa-lac"/>
    <property type="match status" value="1"/>
</dbReference>
<evidence type="ECO:0000256" key="5">
    <source>
        <dbReference type="PROSITE-ProRule" id="PRU00418"/>
    </source>
</evidence>
<feature type="coiled-coil region" evidence="6">
    <location>
        <begin position="91"/>
        <end position="118"/>
    </location>
</feature>
<protein>
    <submittedName>
        <fullName evidence="7">PTS lactose/cellobiose transporter subunit IIA</fullName>
    </submittedName>
</protein>
<evidence type="ECO:0000256" key="4">
    <source>
        <dbReference type="ARBA" id="ARBA00022683"/>
    </source>
</evidence>
<sequence length="119" mass="13469">MEKLEQAIFQLVLHGGNARAKAYEALDAAERFDFEAAERRLAEAEEELQQGHRWQTELIQSMEQAPPSFLAIHAQDHVMTALAELNLVKRLVRAYRTLDELARRLAALEEGNGEQAAQD</sequence>
<keyword evidence="1" id="KW-0813">Transport</keyword>
<feature type="modified residue" description="Phosphohistidine; by HPr" evidence="5">
    <location>
        <position position="73"/>
    </location>
</feature>
<proteinExistence type="predicted"/>
<keyword evidence="6" id="KW-0175">Coiled coil</keyword>
<keyword evidence="4" id="KW-0598">Phosphotransferase system</keyword>
<dbReference type="EMBL" id="CP132508">
    <property type="protein sequence ID" value="WPD19429.1"/>
    <property type="molecule type" value="Genomic_DNA"/>
</dbReference>
<keyword evidence="3" id="KW-0808">Transferase</keyword>
<dbReference type="PROSITE" id="PS51095">
    <property type="entry name" value="PTS_EIIA_TYPE_3"/>
    <property type="match status" value="1"/>
</dbReference>
<dbReference type="PIRSF" id="PIRSF000699">
    <property type="entry name" value="PTS_IILac_III"/>
    <property type="match status" value="1"/>
</dbReference>
<keyword evidence="8" id="KW-1185">Reference proteome</keyword>
<dbReference type="Pfam" id="PF02255">
    <property type="entry name" value="PTS_IIA"/>
    <property type="match status" value="1"/>
</dbReference>
<evidence type="ECO:0000256" key="6">
    <source>
        <dbReference type="SAM" id="Coils"/>
    </source>
</evidence>
<evidence type="ECO:0000256" key="1">
    <source>
        <dbReference type="ARBA" id="ARBA00022448"/>
    </source>
</evidence>
<evidence type="ECO:0000256" key="2">
    <source>
        <dbReference type="ARBA" id="ARBA00022597"/>
    </source>
</evidence>
<dbReference type="InterPro" id="IPR036542">
    <property type="entry name" value="PTS_IIA_lac/cel_sf"/>
</dbReference>
<name>A0ABZ0QQA0_9FIRM</name>
<accession>A0ABZ0QQA0</accession>
<dbReference type="PANTHER" id="PTHR34382">
    <property type="entry name" value="PTS SYSTEM N,N'-DIACETYLCHITOBIOSE-SPECIFIC EIIA COMPONENT"/>
    <property type="match status" value="1"/>
</dbReference>
<keyword evidence="2" id="KW-0762">Sugar transport</keyword>
<dbReference type="PANTHER" id="PTHR34382:SF7">
    <property type="entry name" value="PTS SYSTEM N,N'-DIACETYLCHITOBIOSE-SPECIFIC EIIA COMPONENT"/>
    <property type="match status" value="1"/>
</dbReference>
<evidence type="ECO:0000256" key="3">
    <source>
        <dbReference type="ARBA" id="ARBA00022679"/>
    </source>
</evidence>